<dbReference type="PROSITE" id="PS50878">
    <property type="entry name" value="RT_POL"/>
    <property type="match status" value="1"/>
</dbReference>
<evidence type="ECO:0000313" key="2">
    <source>
        <dbReference type="EMBL" id="GJN28650.1"/>
    </source>
</evidence>
<comment type="caution">
    <text evidence="2">The sequence shown here is derived from an EMBL/GenBank/DDBJ whole genome shotgun (WGS) entry which is preliminary data.</text>
</comment>
<protein>
    <recommendedName>
        <fullName evidence="1">Reverse transcriptase domain-containing protein</fullName>
    </recommendedName>
</protein>
<organism evidence="2 3">
    <name type="scientific">Eleusine coracana subsp. coracana</name>
    <dbReference type="NCBI Taxonomy" id="191504"/>
    <lineage>
        <taxon>Eukaryota</taxon>
        <taxon>Viridiplantae</taxon>
        <taxon>Streptophyta</taxon>
        <taxon>Embryophyta</taxon>
        <taxon>Tracheophyta</taxon>
        <taxon>Spermatophyta</taxon>
        <taxon>Magnoliopsida</taxon>
        <taxon>Liliopsida</taxon>
        <taxon>Poales</taxon>
        <taxon>Poaceae</taxon>
        <taxon>PACMAD clade</taxon>
        <taxon>Chloridoideae</taxon>
        <taxon>Cynodonteae</taxon>
        <taxon>Eleusininae</taxon>
        <taxon>Eleusine</taxon>
    </lineage>
</organism>
<name>A0AAV5F2T4_ELECO</name>
<proteinExistence type="predicted"/>
<dbReference type="PANTHER" id="PTHR33116">
    <property type="entry name" value="REVERSE TRANSCRIPTASE ZINC-BINDING DOMAIN-CONTAINING PROTEIN-RELATED-RELATED"/>
    <property type="match status" value="1"/>
</dbReference>
<dbReference type="EMBL" id="BQKI01000080">
    <property type="protein sequence ID" value="GJN28650.1"/>
    <property type="molecule type" value="Genomic_DNA"/>
</dbReference>
<gene>
    <name evidence="2" type="primary">gb16799</name>
    <name evidence="2" type="ORF">PR202_gb16799</name>
</gene>
<reference evidence="2" key="1">
    <citation type="journal article" date="2018" name="DNA Res.">
        <title>Multiple hybrid de novo genome assembly of finger millet, an orphan allotetraploid crop.</title>
        <authorList>
            <person name="Hatakeyama M."/>
            <person name="Aluri S."/>
            <person name="Balachadran M.T."/>
            <person name="Sivarajan S.R."/>
            <person name="Patrignani A."/>
            <person name="Gruter S."/>
            <person name="Poveda L."/>
            <person name="Shimizu-Inatsugi R."/>
            <person name="Baeten J."/>
            <person name="Francoijs K.J."/>
            <person name="Nataraja K.N."/>
            <person name="Reddy Y.A.N."/>
            <person name="Phadnis S."/>
            <person name="Ravikumar R.L."/>
            <person name="Schlapbach R."/>
            <person name="Sreeman S.M."/>
            <person name="Shimizu K.K."/>
        </authorList>
    </citation>
    <scope>NUCLEOTIDE SEQUENCE</scope>
</reference>
<sequence>MDRPCTVLQYADDTLIVARADEPAVSHLKHQLQRFSKATGMCINYSKSTLVPMHVVEDDVPVYVNILGCTPGTFPQTYLGLPLSNEKLKLSAFVPIISNVDRYLSGWWASLLNYQGRLILVNVVLDNLPIYVMGALLLPQGIMDALDARCCAFLWAGKESVSGAQCLSVAHLIARCVFAAGFWCRLDITLTEGDVSQLWNVQPPATLPWAYFNAFLLLCCWRL</sequence>
<evidence type="ECO:0000259" key="1">
    <source>
        <dbReference type="PROSITE" id="PS50878"/>
    </source>
</evidence>
<dbReference type="Proteomes" id="UP001054889">
    <property type="component" value="Unassembled WGS sequence"/>
</dbReference>
<evidence type="ECO:0000313" key="3">
    <source>
        <dbReference type="Proteomes" id="UP001054889"/>
    </source>
</evidence>
<dbReference type="InterPro" id="IPR000477">
    <property type="entry name" value="RT_dom"/>
</dbReference>
<reference evidence="2" key="2">
    <citation type="submission" date="2021-12" db="EMBL/GenBank/DDBJ databases">
        <title>Resequencing data analysis of finger millet.</title>
        <authorList>
            <person name="Hatakeyama M."/>
            <person name="Aluri S."/>
            <person name="Balachadran M.T."/>
            <person name="Sivarajan S.R."/>
            <person name="Poveda L."/>
            <person name="Shimizu-Inatsugi R."/>
            <person name="Schlapbach R."/>
            <person name="Sreeman S.M."/>
            <person name="Shimizu K.K."/>
        </authorList>
    </citation>
    <scope>NUCLEOTIDE SEQUENCE</scope>
</reference>
<dbReference type="AlphaFoldDB" id="A0AAV5F2T4"/>
<dbReference type="PANTHER" id="PTHR33116:SF87">
    <property type="entry name" value="OS01G0158850 PROTEIN"/>
    <property type="match status" value="1"/>
</dbReference>
<accession>A0AAV5F2T4</accession>
<feature type="domain" description="Reverse transcriptase" evidence="1">
    <location>
        <begin position="1"/>
        <end position="83"/>
    </location>
</feature>
<keyword evidence="3" id="KW-1185">Reference proteome</keyword>